<dbReference type="AlphaFoldDB" id="A0A1L9P526"/>
<organism evidence="1 2">
    <name type="scientific">Aspergillus versicolor CBS 583.65</name>
    <dbReference type="NCBI Taxonomy" id="1036611"/>
    <lineage>
        <taxon>Eukaryota</taxon>
        <taxon>Fungi</taxon>
        <taxon>Dikarya</taxon>
        <taxon>Ascomycota</taxon>
        <taxon>Pezizomycotina</taxon>
        <taxon>Eurotiomycetes</taxon>
        <taxon>Eurotiomycetidae</taxon>
        <taxon>Eurotiales</taxon>
        <taxon>Aspergillaceae</taxon>
        <taxon>Aspergillus</taxon>
        <taxon>Aspergillus subgen. Nidulantes</taxon>
    </lineage>
</organism>
<dbReference type="RefSeq" id="XP_040662359.1">
    <property type="nucleotide sequence ID" value="XM_040811107.1"/>
</dbReference>
<dbReference type="VEuPathDB" id="FungiDB:ASPVEDRAFT_35992"/>
<evidence type="ECO:0000313" key="2">
    <source>
        <dbReference type="Proteomes" id="UP000184073"/>
    </source>
</evidence>
<proteinExistence type="predicted"/>
<keyword evidence="2" id="KW-1185">Reference proteome</keyword>
<dbReference type="EMBL" id="KV878125">
    <property type="protein sequence ID" value="OJI96596.1"/>
    <property type="molecule type" value="Genomic_DNA"/>
</dbReference>
<dbReference type="GeneID" id="63726618"/>
<gene>
    <name evidence="1" type="ORF">ASPVEDRAFT_35992</name>
</gene>
<accession>A0A1L9P526</accession>
<protein>
    <submittedName>
        <fullName evidence="1">Uncharacterized protein</fullName>
    </submittedName>
</protein>
<reference evidence="2" key="1">
    <citation type="journal article" date="2017" name="Genome Biol.">
        <title>Comparative genomics reveals high biological diversity and specific adaptations in the industrially and medically important fungal genus Aspergillus.</title>
        <authorList>
            <person name="de Vries R.P."/>
            <person name="Riley R."/>
            <person name="Wiebenga A."/>
            <person name="Aguilar-Osorio G."/>
            <person name="Amillis S."/>
            <person name="Uchima C.A."/>
            <person name="Anderluh G."/>
            <person name="Asadollahi M."/>
            <person name="Askin M."/>
            <person name="Barry K."/>
            <person name="Battaglia E."/>
            <person name="Bayram O."/>
            <person name="Benocci T."/>
            <person name="Braus-Stromeyer S.A."/>
            <person name="Caldana C."/>
            <person name="Canovas D."/>
            <person name="Cerqueira G.C."/>
            <person name="Chen F."/>
            <person name="Chen W."/>
            <person name="Choi C."/>
            <person name="Clum A."/>
            <person name="Dos Santos R.A."/>
            <person name="Damasio A.R."/>
            <person name="Diallinas G."/>
            <person name="Emri T."/>
            <person name="Fekete E."/>
            <person name="Flipphi M."/>
            <person name="Freyberg S."/>
            <person name="Gallo A."/>
            <person name="Gournas C."/>
            <person name="Habgood R."/>
            <person name="Hainaut M."/>
            <person name="Harispe M.L."/>
            <person name="Henrissat B."/>
            <person name="Hilden K.S."/>
            <person name="Hope R."/>
            <person name="Hossain A."/>
            <person name="Karabika E."/>
            <person name="Karaffa L."/>
            <person name="Karanyi Z."/>
            <person name="Krasevec N."/>
            <person name="Kuo A."/>
            <person name="Kusch H."/>
            <person name="LaButti K."/>
            <person name="Lagendijk E.L."/>
            <person name="Lapidus A."/>
            <person name="Levasseur A."/>
            <person name="Lindquist E."/>
            <person name="Lipzen A."/>
            <person name="Logrieco A.F."/>
            <person name="MacCabe A."/>
            <person name="Maekelae M.R."/>
            <person name="Malavazi I."/>
            <person name="Melin P."/>
            <person name="Meyer V."/>
            <person name="Mielnichuk N."/>
            <person name="Miskei M."/>
            <person name="Molnar A.P."/>
            <person name="Mule G."/>
            <person name="Ngan C.Y."/>
            <person name="Orejas M."/>
            <person name="Orosz E."/>
            <person name="Ouedraogo J.P."/>
            <person name="Overkamp K.M."/>
            <person name="Park H.-S."/>
            <person name="Perrone G."/>
            <person name="Piumi F."/>
            <person name="Punt P.J."/>
            <person name="Ram A.F."/>
            <person name="Ramon A."/>
            <person name="Rauscher S."/>
            <person name="Record E."/>
            <person name="Riano-Pachon D.M."/>
            <person name="Robert V."/>
            <person name="Roehrig J."/>
            <person name="Ruller R."/>
            <person name="Salamov A."/>
            <person name="Salih N.S."/>
            <person name="Samson R.A."/>
            <person name="Sandor E."/>
            <person name="Sanguinetti M."/>
            <person name="Schuetze T."/>
            <person name="Sepcic K."/>
            <person name="Shelest E."/>
            <person name="Sherlock G."/>
            <person name="Sophianopoulou V."/>
            <person name="Squina F.M."/>
            <person name="Sun H."/>
            <person name="Susca A."/>
            <person name="Todd R.B."/>
            <person name="Tsang A."/>
            <person name="Unkles S.E."/>
            <person name="van de Wiele N."/>
            <person name="van Rossen-Uffink D."/>
            <person name="Oliveira J.V."/>
            <person name="Vesth T.C."/>
            <person name="Visser J."/>
            <person name="Yu J.-H."/>
            <person name="Zhou M."/>
            <person name="Andersen M.R."/>
            <person name="Archer D.B."/>
            <person name="Baker S.E."/>
            <person name="Benoit I."/>
            <person name="Brakhage A.A."/>
            <person name="Braus G.H."/>
            <person name="Fischer R."/>
            <person name="Frisvad J.C."/>
            <person name="Goldman G.H."/>
            <person name="Houbraken J."/>
            <person name="Oakley B."/>
            <person name="Pocsi I."/>
            <person name="Scazzocchio C."/>
            <person name="Seiboth B."/>
            <person name="vanKuyk P.A."/>
            <person name="Wortman J."/>
            <person name="Dyer P.S."/>
            <person name="Grigoriev I.V."/>
        </authorList>
    </citation>
    <scope>NUCLEOTIDE SEQUENCE [LARGE SCALE GENOMIC DNA]</scope>
    <source>
        <strain evidence="2">CBS 583.65</strain>
    </source>
</reference>
<dbReference type="Proteomes" id="UP000184073">
    <property type="component" value="Unassembled WGS sequence"/>
</dbReference>
<dbReference type="OrthoDB" id="10382371at2759"/>
<sequence>MSSGDLSCADLCAIVEGHFSTAACLYTPENSGQLGETVHCEGKRFVQWAVEFEKSDALEAYFRYDKPALVCIRMSLQNLGVALATLSKISRKGVIKGLCNKLNPFSRSDKANIQTLVEDIASENSMLQYLAGTAKHRANFAAGIAKGAAAEVTVEEVPAETDFAAAGLTKACKAAEVRVEEIQVDEICLME</sequence>
<evidence type="ECO:0000313" key="1">
    <source>
        <dbReference type="EMBL" id="OJI96596.1"/>
    </source>
</evidence>
<name>A0A1L9P526_ASPVE</name>